<dbReference type="Pfam" id="PF07992">
    <property type="entry name" value="Pyr_redox_2"/>
    <property type="match status" value="1"/>
</dbReference>
<proteinExistence type="predicted"/>
<feature type="domain" description="FAD/NAD(P)-binding" evidence="4">
    <location>
        <begin position="20"/>
        <end position="305"/>
    </location>
</feature>
<sequence length="339" mass="34210">MTGYDGPSAVPPVRDAERLYDVVVVGGGAAGLSGALTLARARRSVLVVDSGRPRNAPAAGVHGYLGLDGTPPLELTAAGRAEVLRYGGEITAGTVTAAERLTAGGFRLSLDDGTAVAAGRLLVATGLADGLPGVPGLAELWGRDVLHCPYCHGWEVRDLPIGVLSTGPAAVRQALLWRQWSADVMLLRHIGPEPGDREYERLAARGVAVVDGEVTGLETSGGRLAGVRLAGGRTVPCRALVVAPRFTARAGFLAGLGLETAEQTAGGHVLGERVAADATGATAVPGVWVAGDVADLAGKVVGAAAAGVSAAAAINADLVEEETARAVAARAGLGREVLR</sequence>
<dbReference type="Gene3D" id="3.50.50.60">
    <property type="entry name" value="FAD/NAD(P)-binding domain"/>
    <property type="match status" value="2"/>
</dbReference>
<dbReference type="STRING" id="403935.SAMN05216481_10788"/>
<evidence type="ECO:0000256" key="2">
    <source>
        <dbReference type="ARBA" id="ARBA00023002"/>
    </source>
</evidence>
<dbReference type="Proteomes" id="UP000199055">
    <property type="component" value="Unassembled WGS sequence"/>
</dbReference>
<accession>A0A1H9FNS4</accession>
<dbReference type="AlphaFoldDB" id="A0A1H9FNS4"/>
<evidence type="ECO:0000259" key="4">
    <source>
        <dbReference type="Pfam" id="PF07992"/>
    </source>
</evidence>
<organism evidence="5 6">
    <name type="scientific">Streptomyces radiopugnans</name>
    <dbReference type="NCBI Taxonomy" id="403935"/>
    <lineage>
        <taxon>Bacteria</taxon>
        <taxon>Bacillati</taxon>
        <taxon>Actinomycetota</taxon>
        <taxon>Actinomycetes</taxon>
        <taxon>Kitasatosporales</taxon>
        <taxon>Streptomycetaceae</taxon>
        <taxon>Streptomyces</taxon>
    </lineage>
</organism>
<evidence type="ECO:0000256" key="3">
    <source>
        <dbReference type="ARBA" id="ARBA00048132"/>
    </source>
</evidence>
<gene>
    <name evidence="5" type="ORF">SAMN05216481_10788</name>
</gene>
<dbReference type="InterPro" id="IPR050097">
    <property type="entry name" value="Ferredoxin-NADP_redctase_2"/>
</dbReference>
<name>A0A1H9FNS4_9ACTN</name>
<keyword evidence="6" id="KW-1185">Reference proteome</keyword>
<dbReference type="InterPro" id="IPR023753">
    <property type="entry name" value="FAD/NAD-binding_dom"/>
</dbReference>
<dbReference type="SUPFAM" id="SSF51905">
    <property type="entry name" value="FAD/NAD(P)-binding domain"/>
    <property type="match status" value="1"/>
</dbReference>
<evidence type="ECO:0000313" key="5">
    <source>
        <dbReference type="EMBL" id="SEQ39123.1"/>
    </source>
</evidence>
<reference evidence="6" key="1">
    <citation type="submission" date="2016-10" db="EMBL/GenBank/DDBJ databases">
        <authorList>
            <person name="Varghese N."/>
            <person name="Submissions S."/>
        </authorList>
    </citation>
    <scope>NUCLEOTIDE SEQUENCE [LARGE SCALE GENOMIC DNA]</scope>
    <source>
        <strain evidence="6">CGMCC 4.3519</strain>
    </source>
</reference>
<evidence type="ECO:0000313" key="6">
    <source>
        <dbReference type="Proteomes" id="UP000199055"/>
    </source>
</evidence>
<dbReference type="RefSeq" id="WP_093659729.1">
    <property type="nucleotide sequence ID" value="NZ_FOET01000007.1"/>
</dbReference>
<dbReference type="GO" id="GO:0004791">
    <property type="term" value="F:thioredoxin-disulfide reductase (NADPH) activity"/>
    <property type="evidence" value="ECO:0007669"/>
    <property type="project" value="UniProtKB-EC"/>
</dbReference>
<dbReference type="PANTHER" id="PTHR48105">
    <property type="entry name" value="THIOREDOXIN REDUCTASE 1-RELATED-RELATED"/>
    <property type="match status" value="1"/>
</dbReference>
<keyword evidence="1" id="KW-0285">Flavoprotein</keyword>
<protein>
    <submittedName>
        <fullName evidence="5">Thioredoxin reductase</fullName>
    </submittedName>
</protein>
<comment type="catalytic activity">
    <reaction evidence="3">
        <text>[thioredoxin]-dithiol + NADP(+) = [thioredoxin]-disulfide + NADPH + H(+)</text>
        <dbReference type="Rhea" id="RHEA:20345"/>
        <dbReference type="Rhea" id="RHEA-COMP:10698"/>
        <dbReference type="Rhea" id="RHEA-COMP:10700"/>
        <dbReference type="ChEBI" id="CHEBI:15378"/>
        <dbReference type="ChEBI" id="CHEBI:29950"/>
        <dbReference type="ChEBI" id="CHEBI:50058"/>
        <dbReference type="ChEBI" id="CHEBI:57783"/>
        <dbReference type="ChEBI" id="CHEBI:58349"/>
        <dbReference type="EC" id="1.8.1.9"/>
    </reaction>
</comment>
<dbReference type="PRINTS" id="PR00368">
    <property type="entry name" value="FADPNR"/>
</dbReference>
<evidence type="ECO:0000256" key="1">
    <source>
        <dbReference type="ARBA" id="ARBA00022630"/>
    </source>
</evidence>
<dbReference type="EMBL" id="FOET01000007">
    <property type="protein sequence ID" value="SEQ39123.1"/>
    <property type="molecule type" value="Genomic_DNA"/>
</dbReference>
<dbReference type="InterPro" id="IPR036188">
    <property type="entry name" value="FAD/NAD-bd_sf"/>
</dbReference>
<keyword evidence="2" id="KW-0560">Oxidoreductase</keyword>
<dbReference type="PRINTS" id="PR00469">
    <property type="entry name" value="PNDRDTASEII"/>
</dbReference>